<evidence type="ECO:0000313" key="9">
    <source>
        <dbReference type="Proteomes" id="UP000191408"/>
    </source>
</evidence>
<keyword evidence="5" id="KW-0539">Nucleus</keyword>
<evidence type="ECO:0000256" key="6">
    <source>
        <dbReference type="SAM" id="MobiDB-lite"/>
    </source>
</evidence>
<keyword evidence="3" id="KW-0238">DNA-binding</keyword>
<evidence type="ECO:0000259" key="7">
    <source>
        <dbReference type="PROSITE" id="PS50048"/>
    </source>
</evidence>
<evidence type="ECO:0000256" key="2">
    <source>
        <dbReference type="ARBA" id="ARBA00023015"/>
    </source>
</evidence>
<feature type="domain" description="Zn(2)-C6 fungal-type" evidence="7">
    <location>
        <begin position="27"/>
        <end position="56"/>
    </location>
</feature>
<dbReference type="InterPro" id="IPR036864">
    <property type="entry name" value="Zn2-C6_fun-type_DNA-bd_sf"/>
</dbReference>
<dbReference type="SMART" id="SM00906">
    <property type="entry name" value="Fungal_trans"/>
    <property type="match status" value="1"/>
</dbReference>
<dbReference type="GO" id="GO:0000435">
    <property type="term" value="P:positive regulation of transcription from RNA polymerase II promoter by galactose"/>
    <property type="evidence" value="ECO:0007669"/>
    <property type="project" value="TreeGrafter"/>
</dbReference>
<dbReference type="Proteomes" id="UP000191408">
    <property type="component" value="Unassembled WGS sequence"/>
</dbReference>
<evidence type="ECO:0000256" key="3">
    <source>
        <dbReference type="ARBA" id="ARBA00023125"/>
    </source>
</evidence>
<dbReference type="Pfam" id="PF00172">
    <property type="entry name" value="Zn_clus"/>
    <property type="match status" value="1"/>
</dbReference>
<dbReference type="CDD" id="cd00067">
    <property type="entry name" value="GAL4"/>
    <property type="match status" value="1"/>
</dbReference>
<keyword evidence="1" id="KW-0479">Metal-binding</keyword>
<dbReference type="PANTHER" id="PTHR47424:SF5">
    <property type="entry name" value="ZN(II)2CYS6 TRANSCRIPTION FACTOR (EUROFUNG)"/>
    <property type="match status" value="1"/>
</dbReference>
<dbReference type="CDD" id="cd12148">
    <property type="entry name" value="fungal_TF_MHR"/>
    <property type="match status" value="1"/>
</dbReference>
<feature type="region of interest" description="Disordered" evidence="6">
    <location>
        <begin position="101"/>
        <end position="120"/>
    </location>
</feature>
<reference evidence="9" key="1">
    <citation type="journal article" date="2017" name="Nat. Microbiol.">
        <title>Global analysis of biosynthetic gene clusters reveals vast potential of secondary metabolite production in Penicillium species.</title>
        <authorList>
            <person name="Nielsen J.C."/>
            <person name="Grijseels S."/>
            <person name="Prigent S."/>
            <person name="Ji B."/>
            <person name="Dainat J."/>
            <person name="Nielsen K.F."/>
            <person name="Frisvad J.C."/>
            <person name="Workman M."/>
            <person name="Nielsen J."/>
        </authorList>
    </citation>
    <scope>NUCLEOTIDE SEQUENCE [LARGE SCALE GENOMIC DNA]</scope>
    <source>
        <strain evidence="9">IBT 4502</strain>
    </source>
</reference>
<sequence length="723" mass="80431">MISESPRSSREDDSFQPRKRAKYTQVACNECKRRKLKCSGGSVCVRCSRDQIPCVYATNRPSVSIQETAPKDERANTRFQAVDRQLETLWREMQALSARINELESPRPSAPPTKGSLHRILDAPRSPTYVGPTSAEFGLTQPRRSLSHQAGDCPAIDHCAEDLDLSTAPSPAPSERGENAPLRHPLRSLGVDETLRLVQVYEDTVGVMYPCVDLDGVRAYVLEFYRSHDSSSALTQTASDQDWFSARDVQVLKILLAIALLVESHGRSERAAQLADSVEDRFASRMKIAEVDMKEILILTLLSIFHSYRDDEVIAGRLIGMAVRGSTELGLHRQETWQKTGGVFPGELEWTWASRLFWCIYVLDRKCAFGTGLPFSIQDSDIDTNLPEPGHSTPYLTCLISHARLSTKIWGLVVGWPNRSQAATSDGCAYLDAQVQEWIHSIPPELRFDPSWRSPAGSEHTDRAIMLQVFLALQANQLRILVYRQNLLSDERIADNVTGASTAVETAKSTVHMLDYFSRVSNIYFQRPEPFNYFLLSALAALFLAVLHAPARFSHVCRPEFYTAVDMVRRSATRARTSRRLQKILHGLKRIRLNLKDSEPGQSFHAEKETLDSLSSRGIWDTTTVSIESVARCTPLHQSHPLSNAVWPMSPGTVAGPEPNVCEDLSSFFEIAGGFYFDPQSGSDRAAGADVGLAPQGDTRSPNALDAFHAEDEALTRVMAGLL</sequence>
<dbReference type="Pfam" id="PF04082">
    <property type="entry name" value="Fungal_trans"/>
    <property type="match status" value="1"/>
</dbReference>
<comment type="caution">
    <text evidence="8">The sequence shown here is derived from an EMBL/GenBank/DDBJ whole genome shotgun (WGS) entry which is preliminary data.</text>
</comment>
<dbReference type="PANTHER" id="PTHR47424">
    <property type="entry name" value="REGULATORY PROTEIN GAL4"/>
    <property type="match status" value="1"/>
</dbReference>
<dbReference type="STRING" id="60169.A0A1V6N8Q1"/>
<gene>
    <name evidence="8" type="ORF">PENPOL_c018G05238</name>
</gene>
<dbReference type="PROSITE" id="PS00463">
    <property type="entry name" value="ZN2_CY6_FUNGAL_1"/>
    <property type="match status" value="1"/>
</dbReference>
<dbReference type="GO" id="GO:0000981">
    <property type="term" value="F:DNA-binding transcription factor activity, RNA polymerase II-specific"/>
    <property type="evidence" value="ECO:0007669"/>
    <property type="project" value="InterPro"/>
</dbReference>
<dbReference type="InterPro" id="IPR051127">
    <property type="entry name" value="Fungal_SecMet_Regulators"/>
</dbReference>
<dbReference type="GO" id="GO:0005634">
    <property type="term" value="C:nucleus"/>
    <property type="evidence" value="ECO:0007669"/>
    <property type="project" value="TreeGrafter"/>
</dbReference>
<proteinExistence type="predicted"/>
<protein>
    <recommendedName>
        <fullName evidence="7">Zn(2)-C6 fungal-type domain-containing protein</fullName>
    </recommendedName>
</protein>
<evidence type="ECO:0000313" key="8">
    <source>
        <dbReference type="EMBL" id="OQD61081.1"/>
    </source>
</evidence>
<name>A0A1V6N8Q1_PENPO</name>
<keyword evidence="2" id="KW-0805">Transcription regulation</keyword>
<accession>A0A1V6N8Q1</accession>
<dbReference type="GO" id="GO:0006351">
    <property type="term" value="P:DNA-templated transcription"/>
    <property type="evidence" value="ECO:0007669"/>
    <property type="project" value="InterPro"/>
</dbReference>
<dbReference type="PROSITE" id="PS50048">
    <property type="entry name" value="ZN2_CY6_FUNGAL_2"/>
    <property type="match status" value="1"/>
</dbReference>
<keyword evidence="4" id="KW-0804">Transcription</keyword>
<evidence type="ECO:0000256" key="1">
    <source>
        <dbReference type="ARBA" id="ARBA00022723"/>
    </source>
</evidence>
<dbReference type="SMART" id="SM00066">
    <property type="entry name" value="GAL4"/>
    <property type="match status" value="1"/>
</dbReference>
<keyword evidence="9" id="KW-1185">Reference proteome</keyword>
<evidence type="ECO:0000256" key="4">
    <source>
        <dbReference type="ARBA" id="ARBA00023163"/>
    </source>
</evidence>
<dbReference type="GO" id="GO:0008270">
    <property type="term" value="F:zinc ion binding"/>
    <property type="evidence" value="ECO:0007669"/>
    <property type="project" value="InterPro"/>
</dbReference>
<dbReference type="GO" id="GO:0000978">
    <property type="term" value="F:RNA polymerase II cis-regulatory region sequence-specific DNA binding"/>
    <property type="evidence" value="ECO:0007669"/>
    <property type="project" value="TreeGrafter"/>
</dbReference>
<dbReference type="OrthoDB" id="39175at2759"/>
<dbReference type="Gene3D" id="4.10.240.10">
    <property type="entry name" value="Zn(2)-C6 fungal-type DNA-binding domain"/>
    <property type="match status" value="1"/>
</dbReference>
<evidence type="ECO:0000256" key="5">
    <source>
        <dbReference type="ARBA" id="ARBA00023242"/>
    </source>
</evidence>
<dbReference type="SUPFAM" id="SSF57701">
    <property type="entry name" value="Zn2/Cys6 DNA-binding domain"/>
    <property type="match status" value="1"/>
</dbReference>
<organism evidence="8 9">
    <name type="scientific">Penicillium polonicum</name>
    <dbReference type="NCBI Taxonomy" id="60169"/>
    <lineage>
        <taxon>Eukaryota</taxon>
        <taxon>Fungi</taxon>
        <taxon>Dikarya</taxon>
        <taxon>Ascomycota</taxon>
        <taxon>Pezizomycotina</taxon>
        <taxon>Eurotiomycetes</taxon>
        <taxon>Eurotiomycetidae</taxon>
        <taxon>Eurotiales</taxon>
        <taxon>Aspergillaceae</taxon>
        <taxon>Penicillium</taxon>
    </lineage>
</organism>
<dbReference type="AlphaFoldDB" id="A0A1V6N8Q1"/>
<dbReference type="EMBL" id="MDYM01000018">
    <property type="protein sequence ID" value="OQD61081.1"/>
    <property type="molecule type" value="Genomic_DNA"/>
</dbReference>
<dbReference type="InterPro" id="IPR001138">
    <property type="entry name" value="Zn2Cys6_DnaBD"/>
</dbReference>
<dbReference type="InterPro" id="IPR007219">
    <property type="entry name" value="XnlR_reg_dom"/>
</dbReference>